<evidence type="ECO:0000256" key="4">
    <source>
        <dbReference type="SAM" id="MobiDB-lite"/>
    </source>
</evidence>
<dbReference type="GO" id="GO:0008234">
    <property type="term" value="F:cysteine-type peptidase activity"/>
    <property type="evidence" value="ECO:0007669"/>
    <property type="project" value="InterPro"/>
</dbReference>
<reference evidence="6" key="1">
    <citation type="submission" date="2020-10" db="EMBL/GenBank/DDBJ databases">
        <authorList>
            <person name="Han B."/>
            <person name="Lu T."/>
            <person name="Zhao Q."/>
            <person name="Huang X."/>
            <person name="Zhao Y."/>
        </authorList>
    </citation>
    <scope>NUCLEOTIDE SEQUENCE</scope>
</reference>
<evidence type="ECO:0000259" key="5">
    <source>
        <dbReference type="PROSITE" id="PS50600"/>
    </source>
</evidence>
<feature type="domain" description="Ubiquitin-like protease family profile" evidence="5">
    <location>
        <begin position="226"/>
        <end position="398"/>
    </location>
</feature>
<comment type="caution">
    <text evidence="6">The sequence shown here is derived from an EMBL/GenBank/DDBJ whole genome shotgun (WGS) entry which is preliminary data.</text>
</comment>
<keyword evidence="3" id="KW-0378">Hydrolase</keyword>
<feature type="compositionally biased region" description="Acidic residues" evidence="4">
    <location>
        <begin position="60"/>
        <end position="71"/>
    </location>
</feature>
<evidence type="ECO:0000313" key="6">
    <source>
        <dbReference type="EMBL" id="CAD6333200.1"/>
    </source>
</evidence>
<evidence type="ECO:0000313" key="7">
    <source>
        <dbReference type="Proteomes" id="UP000604825"/>
    </source>
</evidence>
<dbReference type="SUPFAM" id="SSF54001">
    <property type="entry name" value="Cysteine proteinases"/>
    <property type="match status" value="1"/>
</dbReference>
<accession>A0A811RVS3</accession>
<feature type="compositionally biased region" description="Acidic residues" evidence="4">
    <location>
        <begin position="81"/>
        <end position="107"/>
    </location>
</feature>
<gene>
    <name evidence="6" type="ORF">NCGR_LOCUS57298</name>
</gene>
<sequence>MLNTAVSQFCSGFTEVVGTLLEKVYEDEAPASQRVAVPSVQGQIILKTKAMSRRGHVAEDESLCEESEEDLSSDKNGDGDTNQDEEDEDSEDEDSDSDHETAFDDDGNGNHVPYSSTRVESQVDDSEDLVPLKVRLERLQALKVKDKKDTTTSSEPQPLEIIPPEPTIKPKSNAQRMKEKLRLPPSGDSRCTRSHPLDFTPPDVNIMKFVNSQGGPSNSTSATSTTPIEVQTTSTPASSQFSLSNIPEEELAKLENDALIEFEKKKTFMQEGNLTTTQVSRVFWLLDNHLDHRQMVMFPVLQSLGDGKSATQVGHYFLLVLNLRNQRFEVLDSLRTLEDEALFKCRNTLIGAIKELWTKHGYEAKKPICNYELVDIGVPIQSNNHDCGFHMLMHAEHWDGHSMQYFKESDIPNIRKLLLHKWLTHKDSVVQN</sequence>
<dbReference type="GO" id="GO:0006508">
    <property type="term" value="P:proteolysis"/>
    <property type="evidence" value="ECO:0007669"/>
    <property type="project" value="UniProtKB-KW"/>
</dbReference>
<dbReference type="PROSITE" id="PS50600">
    <property type="entry name" value="ULP_PROTEASE"/>
    <property type="match status" value="1"/>
</dbReference>
<keyword evidence="2" id="KW-0645">Protease</keyword>
<evidence type="ECO:0000256" key="2">
    <source>
        <dbReference type="ARBA" id="ARBA00022670"/>
    </source>
</evidence>
<organism evidence="6 7">
    <name type="scientific">Miscanthus lutarioriparius</name>
    <dbReference type="NCBI Taxonomy" id="422564"/>
    <lineage>
        <taxon>Eukaryota</taxon>
        <taxon>Viridiplantae</taxon>
        <taxon>Streptophyta</taxon>
        <taxon>Embryophyta</taxon>
        <taxon>Tracheophyta</taxon>
        <taxon>Spermatophyta</taxon>
        <taxon>Magnoliopsida</taxon>
        <taxon>Liliopsida</taxon>
        <taxon>Poales</taxon>
        <taxon>Poaceae</taxon>
        <taxon>PACMAD clade</taxon>
        <taxon>Panicoideae</taxon>
        <taxon>Andropogonodae</taxon>
        <taxon>Andropogoneae</taxon>
        <taxon>Saccharinae</taxon>
        <taxon>Miscanthus</taxon>
    </lineage>
</organism>
<dbReference type="OrthoDB" id="1694156at2759"/>
<protein>
    <recommendedName>
        <fullName evidence="5">Ubiquitin-like protease family profile domain-containing protein</fullName>
    </recommendedName>
</protein>
<dbReference type="AlphaFoldDB" id="A0A811RVS3"/>
<feature type="compositionally biased region" description="Low complexity" evidence="4">
    <location>
        <begin position="151"/>
        <end position="160"/>
    </location>
</feature>
<dbReference type="Gene3D" id="3.40.395.10">
    <property type="entry name" value="Adenoviral Proteinase, Chain A"/>
    <property type="match status" value="1"/>
</dbReference>
<feature type="region of interest" description="Disordered" evidence="4">
    <location>
        <begin position="145"/>
        <end position="198"/>
    </location>
</feature>
<dbReference type="Pfam" id="PF02902">
    <property type="entry name" value="Peptidase_C48"/>
    <property type="match status" value="1"/>
</dbReference>
<dbReference type="EMBL" id="CAJGYO010000017">
    <property type="protein sequence ID" value="CAD6333200.1"/>
    <property type="molecule type" value="Genomic_DNA"/>
</dbReference>
<dbReference type="Proteomes" id="UP000604825">
    <property type="component" value="Unassembled WGS sequence"/>
</dbReference>
<dbReference type="PANTHER" id="PTHR36479">
    <property type="entry name" value="ULP_PROTEASE DOMAIN-CONTAINING PROTEIN"/>
    <property type="match status" value="1"/>
</dbReference>
<evidence type="ECO:0000256" key="3">
    <source>
        <dbReference type="ARBA" id="ARBA00022801"/>
    </source>
</evidence>
<proteinExistence type="inferred from homology"/>
<dbReference type="InterPro" id="IPR038765">
    <property type="entry name" value="Papain-like_cys_pep_sf"/>
</dbReference>
<dbReference type="InterPro" id="IPR003653">
    <property type="entry name" value="Peptidase_C48_C"/>
</dbReference>
<dbReference type="PANTHER" id="PTHR36479:SF10">
    <property type="entry name" value="UBIQUITIN-LIKE PROTEASE FAMILY PROFILE DOMAIN-CONTAINING PROTEIN"/>
    <property type="match status" value="1"/>
</dbReference>
<evidence type="ECO:0000256" key="1">
    <source>
        <dbReference type="ARBA" id="ARBA00005234"/>
    </source>
</evidence>
<keyword evidence="7" id="KW-1185">Reference proteome</keyword>
<comment type="similarity">
    <text evidence="1">Belongs to the peptidase C48 family.</text>
</comment>
<feature type="region of interest" description="Disordered" evidence="4">
    <location>
        <begin position="50"/>
        <end position="126"/>
    </location>
</feature>
<name>A0A811RVS3_9POAL</name>